<dbReference type="PANTHER" id="PTHR43124">
    <property type="entry name" value="PURINE EFFLUX PUMP PBUE"/>
    <property type="match status" value="1"/>
</dbReference>
<comment type="subcellular location">
    <subcellularLocation>
        <location evidence="1">Cell membrane</location>
        <topology evidence="1">Multi-pass membrane protein</topology>
    </subcellularLocation>
</comment>
<feature type="transmembrane region" description="Helical" evidence="7">
    <location>
        <begin position="70"/>
        <end position="94"/>
    </location>
</feature>
<keyword evidence="9" id="KW-1185">Reference proteome</keyword>
<evidence type="ECO:0000256" key="7">
    <source>
        <dbReference type="SAM" id="Phobius"/>
    </source>
</evidence>
<evidence type="ECO:0000313" key="9">
    <source>
        <dbReference type="Proteomes" id="UP001271249"/>
    </source>
</evidence>
<dbReference type="SUPFAM" id="SSF103473">
    <property type="entry name" value="MFS general substrate transporter"/>
    <property type="match status" value="1"/>
</dbReference>
<name>A0ABU4Z175_9HYPH</name>
<keyword evidence="4 7" id="KW-1133">Transmembrane helix</keyword>
<evidence type="ECO:0000256" key="5">
    <source>
        <dbReference type="ARBA" id="ARBA00023136"/>
    </source>
</evidence>
<sequence length="218" mass="22819">MKPSLIALAAGAFAIGTTEFVIIGLVPGIARDLGITLPAAGLLVSGYALAVTAGAPTVTALVGHLPRRPLAVGLMLLFALGNLLSGFASGYGAMLAGRIIVPLGLPNRESPRTGISVLWFRPCRPEQEGGGESCGDSEMARTGFRRPAARPQAAVKGYASPAPRTALRKRRSEGSISTSATYRAVCRVVFGSQNIDRQYRIRGHPLPGTASQLKRRTS</sequence>
<evidence type="ECO:0000256" key="2">
    <source>
        <dbReference type="ARBA" id="ARBA00022475"/>
    </source>
</evidence>
<feature type="region of interest" description="Disordered" evidence="6">
    <location>
        <begin position="126"/>
        <end position="174"/>
    </location>
</feature>
<comment type="caution">
    <text evidence="8">The sequence shown here is derived from an EMBL/GenBank/DDBJ whole genome shotgun (WGS) entry which is preliminary data.</text>
</comment>
<dbReference type="PANTHER" id="PTHR43124:SF3">
    <property type="entry name" value="CHLORAMPHENICOL EFFLUX PUMP RV0191"/>
    <property type="match status" value="1"/>
</dbReference>
<evidence type="ECO:0000256" key="1">
    <source>
        <dbReference type="ARBA" id="ARBA00004651"/>
    </source>
</evidence>
<dbReference type="EMBL" id="JAVIJC010000013">
    <property type="protein sequence ID" value="MDX8492696.1"/>
    <property type="molecule type" value="Genomic_DNA"/>
</dbReference>
<evidence type="ECO:0000313" key="8">
    <source>
        <dbReference type="EMBL" id="MDX8492696.1"/>
    </source>
</evidence>
<dbReference type="Gene3D" id="1.20.1250.20">
    <property type="entry name" value="MFS general substrate transporter like domains"/>
    <property type="match status" value="1"/>
</dbReference>
<reference evidence="8 9" key="1">
    <citation type="submission" date="2023-08" db="EMBL/GenBank/DDBJ databases">
        <title>Implementing the SeqCode for naming new Mesorhizobium species isolated from Vachellia karroo root nodules.</title>
        <authorList>
            <person name="Van Lill M."/>
        </authorList>
    </citation>
    <scope>NUCLEOTIDE SEQUENCE [LARGE SCALE GENOMIC DNA]</scope>
    <source>
        <strain evidence="8 9">VK22B</strain>
    </source>
</reference>
<keyword evidence="2" id="KW-1003">Cell membrane</keyword>
<dbReference type="InterPro" id="IPR036259">
    <property type="entry name" value="MFS_trans_sf"/>
</dbReference>
<dbReference type="Pfam" id="PF07690">
    <property type="entry name" value="MFS_1"/>
    <property type="match status" value="1"/>
</dbReference>
<gene>
    <name evidence="8" type="ORF">RFN29_14040</name>
</gene>
<protein>
    <submittedName>
        <fullName evidence="8">MFS transporter</fullName>
    </submittedName>
</protein>
<dbReference type="RefSeq" id="WP_140810667.1">
    <property type="nucleotide sequence ID" value="NZ_JAVIJC010000013.1"/>
</dbReference>
<organism evidence="8 9">
    <name type="scientific">Mesorhizobium captivum</name>
    <dbReference type="NCBI Taxonomy" id="3072319"/>
    <lineage>
        <taxon>Bacteria</taxon>
        <taxon>Pseudomonadati</taxon>
        <taxon>Pseudomonadota</taxon>
        <taxon>Alphaproteobacteria</taxon>
        <taxon>Hyphomicrobiales</taxon>
        <taxon>Phyllobacteriaceae</taxon>
        <taxon>Mesorhizobium</taxon>
    </lineage>
</organism>
<accession>A0ABU4Z175</accession>
<dbReference type="InterPro" id="IPR011701">
    <property type="entry name" value="MFS"/>
</dbReference>
<proteinExistence type="predicted"/>
<evidence type="ECO:0000256" key="4">
    <source>
        <dbReference type="ARBA" id="ARBA00022989"/>
    </source>
</evidence>
<dbReference type="InterPro" id="IPR050189">
    <property type="entry name" value="MFS_Efflux_Transporters"/>
</dbReference>
<keyword evidence="3 7" id="KW-0812">Transmembrane</keyword>
<dbReference type="Proteomes" id="UP001271249">
    <property type="component" value="Unassembled WGS sequence"/>
</dbReference>
<evidence type="ECO:0000256" key="3">
    <source>
        <dbReference type="ARBA" id="ARBA00022692"/>
    </source>
</evidence>
<feature type="transmembrane region" description="Helical" evidence="7">
    <location>
        <begin position="44"/>
        <end position="63"/>
    </location>
</feature>
<evidence type="ECO:0000256" key="6">
    <source>
        <dbReference type="SAM" id="MobiDB-lite"/>
    </source>
</evidence>
<keyword evidence="5 7" id="KW-0472">Membrane</keyword>